<dbReference type="InterPro" id="IPR006342">
    <property type="entry name" value="FkbM_mtfrase"/>
</dbReference>
<proteinExistence type="predicted"/>
<dbReference type="Proteomes" id="UP000441080">
    <property type="component" value="Unassembled WGS sequence"/>
</dbReference>
<dbReference type="SUPFAM" id="SSF53335">
    <property type="entry name" value="S-adenosyl-L-methionine-dependent methyltransferases"/>
    <property type="match status" value="1"/>
</dbReference>
<feature type="domain" description="Methyltransferase FkbM" evidence="1">
    <location>
        <begin position="227"/>
        <end position="388"/>
    </location>
</feature>
<dbReference type="RefSeq" id="WP_159297202.1">
    <property type="nucleotide sequence ID" value="NZ_BJCK01000023.1"/>
</dbReference>
<protein>
    <recommendedName>
        <fullName evidence="1">Methyltransferase FkbM domain-containing protein</fullName>
    </recommendedName>
</protein>
<reference evidence="2 3" key="1">
    <citation type="submission" date="2019-02" db="EMBL/GenBank/DDBJ databases">
        <title>Draft genome sequence of Arthrospira platensis NIES-3807.</title>
        <authorList>
            <person name="Yamaguchi H."/>
            <person name="Suzuki S."/>
            <person name="Kawachi M."/>
        </authorList>
    </citation>
    <scope>NUCLEOTIDE SEQUENCE [LARGE SCALE GENOMIC DNA]</scope>
    <source>
        <strain evidence="2 3">NIES-3807</strain>
    </source>
</reference>
<comment type="caution">
    <text evidence="2">The sequence shown here is derived from an EMBL/GenBank/DDBJ whole genome shotgun (WGS) entry which is preliminary data.</text>
</comment>
<dbReference type="Gene3D" id="3.40.50.150">
    <property type="entry name" value="Vaccinia Virus protein VP39"/>
    <property type="match status" value="1"/>
</dbReference>
<dbReference type="Gene3D" id="3.40.50.720">
    <property type="entry name" value="NAD(P)-binding Rossmann-like Domain"/>
    <property type="match status" value="1"/>
</dbReference>
<evidence type="ECO:0000313" key="2">
    <source>
        <dbReference type="EMBL" id="GCL58660.1"/>
    </source>
</evidence>
<dbReference type="InterPro" id="IPR052514">
    <property type="entry name" value="SAM-dependent_MTase"/>
</dbReference>
<evidence type="ECO:0000259" key="1">
    <source>
        <dbReference type="Pfam" id="PF05050"/>
    </source>
</evidence>
<name>A0AAD3B016_MICAE</name>
<evidence type="ECO:0000313" key="3">
    <source>
        <dbReference type="Proteomes" id="UP000441080"/>
    </source>
</evidence>
<dbReference type="AlphaFoldDB" id="A0AAD3B016"/>
<dbReference type="PANTHER" id="PTHR34203">
    <property type="entry name" value="METHYLTRANSFERASE, FKBM FAMILY PROTEIN"/>
    <property type="match status" value="1"/>
</dbReference>
<dbReference type="Pfam" id="PF05050">
    <property type="entry name" value="Methyltransf_21"/>
    <property type="match status" value="1"/>
</dbReference>
<dbReference type="InterPro" id="IPR029063">
    <property type="entry name" value="SAM-dependent_MTases_sf"/>
</dbReference>
<dbReference type="PANTHER" id="PTHR34203:SF15">
    <property type="entry name" value="SLL1173 PROTEIN"/>
    <property type="match status" value="1"/>
</dbReference>
<sequence>MNQSNLQTPNVINKYSLDEEFDTLFRGDLDSVIKREREAFDELAAPFEKSIVLFGSGQLGRKALKGLREIGIEPLAFSDNNSKLWNQSIDGLTVLSPEDAAQKFGNKAVFVVTIWGACSTHRLRHTQEQLQRLNCLKVVSCAFLFWKYPEIFLPHYCLDLPHKVYQQAEDIKKAFSIWADQQSCREYVDQLRWRILLDFDGLSSPVSQEQYFPQDIFTVSSTDIFVDCGAYDGDTIRCFLKYQNSFSGKIIALEPDPKNFEELQKYIATLPTSLQDRITVFPLAATSQRKKIRFAATGTVSSVITDTGMLEIAGVPLDELLDNTAPTFIKMDIEGAELDALLGTQKVIQNSLPVLTICLYHCQDHLWKIPLLIQSLSSQYRLFLRSHGEECWDLNCYAVPVSRLNPEFQ</sequence>
<dbReference type="EMBL" id="BJCK01000023">
    <property type="protein sequence ID" value="GCL58660.1"/>
    <property type="molecule type" value="Genomic_DNA"/>
</dbReference>
<dbReference type="NCBIfam" id="TIGR01444">
    <property type="entry name" value="fkbM_fam"/>
    <property type="match status" value="1"/>
</dbReference>
<accession>A0AAD3B016</accession>
<organism evidence="2 3">
    <name type="scientific">Microcystis aeruginosa NIES-3807</name>
    <dbReference type="NCBI Taxonomy" id="2517785"/>
    <lineage>
        <taxon>Bacteria</taxon>
        <taxon>Bacillati</taxon>
        <taxon>Cyanobacteriota</taxon>
        <taxon>Cyanophyceae</taxon>
        <taxon>Oscillatoriophycideae</taxon>
        <taxon>Chroococcales</taxon>
        <taxon>Microcystaceae</taxon>
        <taxon>Microcystis</taxon>
    </lineage>
</organism>
<gene>
    <name evidence="2" type="ORF">NIES3807_18290</name>
</gene>